<name>A0A2T5G9W9_HYDSH</name>
<evidence type="ECO:0000256" key="6">
    <source>
        <dbReference type="ARBA" id="ARBA00022840"/>
    </source>
</evidence>
<dbReference type="PROSITE" id="PS00211">
    <property type="entry name" value="ABC_TRANSPORTER_1"/>
    <property type="match status" value="1"/>
</dbReference>
<sequence length="387" mass="41873">MAERLLEVEDLVVSFRTYAGKVHAVRGVSFAVDAGETLAIVGESGSGKSVTVQAVMRLLTTPPAVIERGRIRYGGRDLLALSEREMQDVRGREIGMIFQDPMTSLNPTMTVGRQIAEGVIRHQKLSRSAALEEAVRLLGEVGIPNPEVRIKQYPHQFSGGMRQRAMIAMAIANRPKIVIADEPTTALDVTIQAQILELLVELQRTHGMAIILITHDLGVVAKMAHRVAVMYAGQILEAGSVDDLFYRPRHPYTWGLLNSIPRIDAGERKPLVSIPGSPPNLIDPPKGCPFAPRCPYAMEICVRRMPEETPVPPSGVPLSEAGAPETVGRTAADARSSGDADASHRPTAVRKTGRSAAGAGHTVRCWLMHPMAPKVEPPIAAGRESRV</sequence>
<dbReference type="GO" id="GO:0015833">
    <property type="term" value="P:peptide transport"/>
    <property type="evidence" value="ECO:0007669"/>
    <property type="project" value="InterPro"/>
</dbReference>
<dbReference type="Pfam" id="PF08352">
    <property type="entry name" value="oligo_HPY"/>
    <property type="match status" value="1"/>
</dbReference>
<dbReference type="GO" id="GO:0005524">
    <property type="term" value="F:ATP binding"/>
    <property type="evidence" value="ECO:0007669"/>
    <property type="project" value="UniProtKB-KW"/>
</dbReference>
<dbReference type="InterPro" id="IPR003593">
    <property type="entry name" value="AAA+_ATPase"/>
</dbReference>
<dbReference type="InterPro" id="IPR003439">
    <property type="entry name" value="ABC_transporter-like_ATP-bd"/>
</dbReference>
<comment type="subcellular location">
    <subcellularLocation>
        <location evidence="1">Cell membrane</location>
        <topology evidence="1">Peripheral membrane protein</topology>
    </subcellularLocation>
</comment>
<evidence type="ECO:0000256" key="7">
    <source>
        <dbReference type="ARBA" id="ARBA00023136"/>
    </source>
</evidence>
<evidence type="ECO:0000256" key="5">
    <source>
        <dbReference type="ARBA" id="ARBA00022741"/>
    </source>
</evidence>
<gene>
    <name evidence="10" type="ORF">HSCHL_2173</name>
</gene>
<dbReference type="NCBIfam" id="TIGR01727">
    <property type="entry name" value="oligo_HPY"/>
    <property type="match status" value="1"/>
</dbReference>
<dbReference type="CDD" id="cd03257">
    <property type="entry name" value="ABC_NikE_OppD_transporters"/>
    <property type="match status" value="1"/>
</dbReference>
<dbReference type="InterPro" id="IPR013563">
    <property type="entry name" value="Oligopep_ABC_C"/>
</dbReference>
<evidence type="ECO:0000256" key="3">
    <source>
        <dbReference type="ARBA" id="ARBA00022448"/>
    </source>
</evidence>
<dbReference type="Gene3D" id="3.40.50.300">
    <property type="entry name" value="P-loop containing nucleotide triphosphate hydrolases"/>
    <property type="match status" value="1"/>
</dbReference>
<dbReference type="InterPro" id="IPR050388">
    <property type="entry name" value="ABC_Ni/Peptide_Import"/>
</dbReference>
<comment type="similarity">
    <text evidence="2">Belongs to the ABC transporter superfamily.</text>
</comment>
<dbReference type="InterPro" id="IPR017871">
    <property type="entry name" value="ABC_transporter-like_CS"/>
</dbReference>
<evidence type="ECO:0000256" key="8">
    <source>
        <dbReference type="SAM" id="MobiDB-lite"/>
    </source>
</evidence>
<organism evidence="10 11">
    <name type="scientific">Hydrogenibacillus schlegelii</name>
    <name type="common">Bacillus schlegelii</name>
    <dbReference type="NCBI Taxonomy" id="1484"/>
    <lineage>
        <taxon>Bacteria</taxon>
        <taxon>Bacillati</taxon>
        <taxon>Bacillota</taxon>
        <taxon>Bacilli</taxon>
        <taxon>Bacillales</taxon>
        <taxon>Bacillales Family X. Incertae Sedis</taxon>
        <taxon>Hydrogenibacillus</taxon>
    </lineage>
</organism>
<keyword evidence="5" id="KW-0547">Nucleotide-binding</keyword>
<comment type="caution">
    <text evidence="10">The sequence shown here is derived from an EMBL/GenBank/DDBJ whole genome shotgun (WGS) entry which is preliminary data.</text>
</comment>
<dbReference type="PROSITE" id="PS50893">
    <property type="entry name" value="ABC_TRANSPORTER_2"/>
    <property type="match status" value="1"/>
</dbReference>
<evidence type="ECO:0000256" key="1">
    <source>
        <dbReference type="ARBA" id="ARBA00004202"/>
    </source>
</evidence>
<feature type="region of interest" description="Disordered" evidence="8">
    <location>
        <begin position="308"/>
        <end position="356"/>
    </location>
</feature>
<dbReference type="GO" id="GO:0005886">
    <property type="term" value="C:plasma membrane"/>
    <property type="evidence" value="ECO:0007669"/>
    <property type="project" value="UniProtKB-SubCell"/>
</dbReference>
<dbReference type="RefSeq" id="WP_273000226.1">
    <property type="nucleotide sequence ID" value="NZ_PEBV01000018.1"/>
</dbReference>
<dbReference type="Proteomes" id="UP000244180">
    <property type="component" value="Unassembled WGS sequence"/>
</dbReference>
<reference evidence="10 11" key="1">
    <citation type="submission" date="2017-08" db="EMBL/GenBank/DDBJ databases">
        <title>Burning lignite coal seam in the remote Altai Mountains harbors a hydrogen-driven thermophilic microbial community.</title>
        <authorList>
            <person name="Kadnikov V.V."/>
            <person name="Mardanov A.V."/>
            <person name="Ivasenko D."/>
            <person name="Beletsky A.V."/>
            <person name="Karnachuk O.V."/>
            <person name="Ravin N.V."/>
        </authorList>
    </citation>
    <scope>NUCLEOTIDE SEQUENCE [LARGE SCALE GENOMIC DNA]</scope>
    <source>
        <strain evidence="10">AL33</strain>
    </source>
</reference>
<dbReference type="GO" id="GO:0016887">
    <property type="term" value="F:ATP hydrolysis activity"/>
    <property type="evidence" value="ECO:0007669"/>
    <property type="project" value="InterPro"/>
</dbReference>
<keyword evidence="6" id="KW-0067">ATP-binding</keyword>
<dbReference type="Pfam" id="PF00005">
    <property type="entry name" value="ABC_tran"/>
    <property type="match status" value="1"/>
</dbReference>
<keyword evidence="7" id="KW-0472">Membrane</keyword>
<evidence type="ECO:0000313" key="11">
    <source>
        <dbReference type="Proteomes" id="UP000244180"/>
    </source>
</evidence>
<dbReference type="SUPFAM" id="SSF52540">
    <property type="entry name" value="P-loop containing nucleoside triphosphate hydrolases"/>
    <property type="match status" value="1"/>
</dbReference>
<feature type="domain" description="ABC transporter" evidence="9">
    <location>
        <begin position="6"/>
        <end position="257"/>
    </location>
</feature>
<dbReference type="PANTHER" id="PTHR43297:SF2">
    <property type="entry name" value="DIPEPTIDE TRANSPORT ATP-BINDING PROTEIN DPPD"/>
    <property type="match status" value="1"/>
</dbReference>
<dbReference type="SMART" id="SM00382">
    <property type="entry name" value="AAA"/>
    <property type="match status" value="1"/>
</dbReference>
<dbReference type="FunFam" id="3.40.50.300:FF:000016">
    <property type="entry name" value="Oligopeptide ABC transporter ATP-binding component"/>
    <property type="match status" value="1"/>
</dbReference>
<evidence type="ECO:0000256" key="4">
    <source>
        <dbReference type="ARBA" id="ARBA00022475"/>
    </source>
</evidence>
<dbReference type="InterPro" id="IPR027417">
    <property type="entry name" value="P-loop_NTPase"/>
</dbReference>
<evidence type="ECO:0000259" key="9">
    <source>
        <dbReference type="PROSITE" id="PS50893"/>
    </source>
</evidence>
<evidence type="ECO:0000313" key="10">
    <source>
        <dbReference type="EMBL" id="PTQ52985.1"/>
    </source>
</evidence>
<dbReference type="PANTHER" id="PTHR43297">
    <property type="entry name" value="OLIGOPEPTIDE TRANSPORT ATP-BINDING PROTEIN APPD"/>
    <property type="match status" value="1"/>
</dbReference>
<keyword evidence="3" id="KW-0813">Transport</keyword>
<proteinExistence type="inferred from homology"/>
<keyword evidence="4" id="KW-1003">Cell membrane</keyword>
<dbReference type="AlphaFoldDB" id="A0A2T5G9W9"/>
<protein>
    <submittedName>
        <fullName evidence="10">Oligopeptide transport system permease protein OppB</fullName>
    </submittedName>
</protein>
<evidence type="ECO:0000256" key="2">
    <source>
        <dbReference type="ARBA" id="ARBA00005417"/>
    </source>
</evidence>
<dbReference type="EMBL" id="PEBV01000018">
    <property type="protein sequence ID" value="PTQ52985.1"/>
    <property type="molecule type" value="Genomic_DNA"/>
</dbReference>
<accession>A0A2T5G9W9</accession>